<keyword evidence="8" id="KW-0560">Oxidoreductase</keyword>
<dbReference type="Pfam" id="PF00487">
    <property type="entry name" value="FA_desaturase"/>
    <property type="match status" value="1"/>
</dbReference>
<feature type="transmembrane region" description="Helical" evidence="14">
    <location>
        <begin position="39"/>
        <end position="58"/>
    </location>
</feature>
<evidence type="ECO:0000256" key="10">
    <source>
        <dbReference type="ARBA" id="ARBA00023098"/>
    </source>
</evidence>
<dbReference type="GO" id="GO:0016717">
    <property type="term" value="F:oxidoreductase activity, acting on paired donors, with oxidation of a pair of donors resulting in the reduction of molecular oxygen to two molecules of water"/>
    <property type="evidence" value="ECO:0007669"/>
    <property type="project" value="InterPro"/>
</dbReference>
<comment type="cofactor">
    <cofactor evidence="1">
        <name>Fe(2+)</name>
        <dbReference type="ChEBI" id="CHEBI:29033"/>
    </cofactor>
</comment>
<evidence type="ECO:0000256" key="4">
    <source>
        <dbReference type="ARBA" id="ARBA00022516"/>
    </source>
</evidence>
<dbReference type="PANTHER" id="PTHR11351:SF31">
    <property type="entry name" value="DESATURASE 1, ISOFORM A-RELATED"/>
    <property type="match status" value="1"/>
</dbReference>
<dbReference type="OrthoDB" id="19906at2"/>
<keyword evidence="11 14" id="KW-0472">Membrane</keyword>
<evidence type="ECO:0000256" key="6">
    <source>
        <dbReference type="ARBA" id="ARBA00022832"/>
    </source>
</evidence>
<dbReference type="EMBL" id="AJTX02000007">
    <property type="protein sequence ID" value="KKI98725.1"/>
    <property type="molecule type" value="Genomic_DNA"/>
</dbReference>
<feature type="region of interest" description="Disordered" evidence="13">
    <location>
        <begin position="279"/>
        <end position="303"/>
    </location>
</feature>
<keyword evidence="6" id="KW-0276">Fatty acid metabolism</keyword>
<keyword evidence="12" id="KW-0275">Fatty acid biosynthesis</keyword>
<keyword evidence="7 14" id="KW-1133">Transmembrane helix</keyword>
<dbReference type="AlphaFoldDB" id="A0A0M2PQ67"/>
<evidence type="ECO:0000313" key="17">
    <source>
        <dbReference type="Proteomes" id="UP000034681"/>
    </source>
</evidence>
<keyword evidence="5 14" id="KW-0812">Transmembrane</keyword>
<keyword evidence="9" id="KW-0408">Iron</keyword>
<accession>A0A0M2PQ67</accession>
<dbReference type="InterPro" id="IPR015876">
    <property type="entry name" value="Acyl-CoA_DS"/>
</dbReference>
<evidence type="ECO:0000256" key="3">
    <source>
        <dbReference type="ARBA" id="ARBA00008749"/>
    </source>
</evidence>
<name>A0A0M2PQ67_PROHO</name>
<dbReference type="STRING" id="317619.GCA_000332315_01732"/>
<dbReference type="InterPro" id="IPR005804">
    <property type="entry name" value="FA_desaturase_dom"/>
</dbReference>
<keyword evidence="4" id="KW-0444">Lipid biosynthesis</keyword>
<evidence type="ECO:0000256" key="5">
    <source>
        <dbReference type="ARBA" id="ARBA00022692"/>
    </source>
</evidence>
<comment type="similarity">
    <text evidence="3">Belongs to the fatty acid desaturase type 2 family.</text>
</comment>
<gene>
    <name evidence="16" type="ORF">PROH_17990</name>
</gene>
<dbReference type="Proteomes" id="UP000034681">
    <property type="component" value="Unassembled WGS sequence"/>
</dbReference>
<protein>
    <submittedName>
        <fullName evidence="16">Delta 9 acyl-lipid fatty acid desaturase</fullName>
    </submittedName>
</protein>
<reference evidence="16" key="1">
    <citation type="submission" date="2012-04" db="EMBL/GenBank/DDBJ databases">
        <authorList>
            <person name="Borisov I.G."/>
            <person name="Ivanikova N.V."/>
            <person name="Pinevich A.V."/>
        </authorList>
    </citation>
    <scope>NUCLEOTIDE SEQUENCE [LARGE SCALE GENOMIC DNA]</scope>
    <source>
        <strain evidence="16">CALU 1027</strain>
    </source>
</reference>
<evidence type="ECO:0000256" key="11">
    <source>
        <dbReference type="ARBA" id="ARBA00023136"/>
    </source>
</evidence>
<evidence type="ECO:0000256" key="7">
    <source>
        <dbReference type="ARBA" id="ARBA00022989"/>
    </source>
</evidence>
<keyword evidence="17" id="KW-1185">Reference proteome</keyword>
<evidence type="ECO:0000256" key="13">
    <source>
        <dbReference type="SAM" id="MobiDB-lite"/>
    </source>
</evidence>
<dbReference type="GO" id="GO:0016020">
    <property type="term" value="C:membrane"/>
    <property type="evidence" value="ECO:0007669"/>
    <property type="project" value="UniProtKB-SubCell"/>
</dbReference>
<feature type="transmembrane region" description="Helical" evidence="14">
    <location>
        <begin position="12"/>
        <end position="33"/>
    </location>
</feature>
<evidence type="ECO:0000256" key="1">
    <source>
        <dbReference type="ARBA" id="ARBA00001954"/>
    </source>
</evidence>
<evidence type="ECO:0000256" key="14">
    <source>
        <dbReference type="SAM" id="Phobius"/>
    </source>
</evidence>
<evidence type="ECO:0000256" key="8">
    <source>
        <dbReference type="ARBA" id="ARBA00023002"/>
    </source>
</evidence>
<evidence type="ECO:0000256" key="9">
    <source>
        <dbReference type="ARBA" id="ARBA00023004"/>
    </source>
</evidence>
<dbReference type="GO" id="GO:0006633">
    <property type="term" value="P:fatty acid biosynthetic process"/>
    <property type="evidence" value="ECO:0007669"/>
    <property type="project" value="UniProtKB-KW"/>
</dbReference>
<evidence type="ECO:0000256" key="12">
    <source>
        <dbReference type="ARBA" id="ARBA00023160"/>
    </source>
</evidence>
<organism evidence="16 17">
    <name type="scientific">Prochlorothrix hollandica PCC 9006 = CALU 1027</name>
    <dbReference type="NCBI Taxonomy" id="317619"/>
    <lineage>
        <taxon>Bacteria</taxon>
        <taxon>Bacillati</taxon>
        <taxon>Cyanobacteriota</taxon>
        <taxon>Cyanophyceae</taxon>
        <taxon>Prochlorotrichales</taxon>
        <taxon>Prochlorotrichaceae</taxon>
        <taxon>Prochlorothrix</taxon>
    </lineage>
</organism>
<dbReference type="PRINTS" id="PR00075">
    <property type="entry name" value="FACDDSATRASE"/>
</dbReference>
<dbReference type="CDD" id="cd03505">
    <property type="entry name" value="Delta9-FADS-like"/>
    <property type="match status" value="1"/>
</dbReference>
<comment type="subcellular location">
    <subcellularLocation>
        <location evidence="2">Membrane</location>
        <topology evidence="2">Multi-pass membrane protein</topology>
    </subcellularLocation>
</comment>
<proteinExistence type="inferred from homology"/>
<dbReference type="RefSeq" id="WP_026099456.1">
    <property type="nucleotide sequence ID" value="NZ_KB235936.1"/>
</dbReference>
<sequence>MRKFSTLTTIFYLMGPILIITSHFGSLLVLVTGLSWGSVAWIVWLYLIRMLGTTAIYHRLLTHKSYQVPALVAWLGSIITASAGQMGPSWWKAHHLAHHQYVEQDGDPHSPYVPAQGLKGFYWSQGGWILSSHFFPDKLPSDLEKDPVMRAIDRLHFVPTLALAGLSYGMGGLEYLAAFFLSTTLLFHGVQTVNSLSHLWGSQPFKTADQSRNNALVAFLTLGEGWHNLHHAFPFSCRQGITLKEGQVVYLIDPTFSFVKVLESLSLATKIRVPSEADLLGRAKDSPTPPPSSSMAAKTLVKS</sequence>
<dbReference type="PANTHER" id="PTHR11351">
    <property type="entry name" value="ACYL-COA DESATURASE"/>
    <property type="match status" value="1"/>
</dbReference>
<evidence type="ECO:0000259" key="15">
    <source>
        <dbReference type="Pfam" id="PF00487"/>
    </source>
</evidence>
<dbReference type="eggNOG" id="COG1398">
    <property type="taxonomic scope" value="Bacteria"/>
</dbReference>
<evidence type="ECO:0000313" key="16">
    <source>
        <dbReference type="EMBL" id="KKI98725.1"/>
    </source>
</evidence>
<comment type="caution">
    <text evidence="16">The sequence shown here is derived from an EMBL/GenBank/DDBJ whole genome shotgun (WGS) entry which is preliminary data.</text>
</comment>
<evidence type="ECO:0000256" key="2">
    <source>
        <dbReference type="ARBA" id="ARBA00004141"/>
    </source>
</evidence>
<feature type="domain" description="Fatty acid desaturase" evidence="15">
    <location>
        <begin position="41"/>
        <end position="234"/>
    </location>
</feature>
<keyword evidence="10" id="KW-0443">Lipid metabolism</keyword>